<dbReference type="PANTHER" id="PTHR43472:SF1">
    <property type="entry name" value="PHOSPHORIBOSYLAMINE--GLYCINE LIGASE, CHLOROPLASTIC"/>
    <property type="match status" value="1"/>
</dbReference>
<evidence type="ECO:0000259" key="15">
    <source>
        <dbReference type="PROSITE" id="PS50975"/>
    </source>
</evidence>
<evidence type="ECO:0000256" key="2">
    <source>
        <dbReference type="ARBA" id="ARBA00001946"/>
    </source>
</evidence>
<evidence type="ECO:0000313" key="16">
    <source>
        <dbReference type="EMBL" id="RBP15843.1"/>
    </source>
</evidence>
<evidence type="ECO:0000313" key="17">
    <source>
        <dbReference type="Proteomes" id="UP000253529"/>
    </source>
</evidence>
<dbReference type="Gene3D" id="3.40.50.20">
    <property type="match status" value="1"/>
</dbReference>
<dbReference type="SUPFAM" id="SSF56059">
    <property type="entry name" value="Glutathione synthetase ATP-binding domain-like"/>
    <property type="match status" value="1"/>
</dbReference>
<comment type="cofactor">
    <cofactor evidence="1">
        <name>Mn(2+)</name>
        <dbReference type="ChEBI" id="CHEBI:29035"/>
    </cofactor>
</comment>
<dbReference type="AlphaFoldDB" id="A0A366FMB4"/>
<dbReference type="InterPro" id="IPR020562">
    <property type="entry name" value="PRibGlycinamide_synth_N"/>
</dbReference>
<dbReference type="Pfam" id="PF01071">
    <property type="entry name" value="GARS_A"/>
    <property type="match status" value="1"/>
</dbReference>
<dbReference type="NCBIfam" id="TIGR00877">
    <property type="entry name" value="purD"/>
    <property type="match status" value="1"/>
</dbReference>
<dbReference type="Pfam" id="PF02844">
    <property type="entry name" value="GARS_N"/>
    <property type="match status" value="1"/>
</dbReference>
<dbReference type="InterPro" id="IPR011761">
    <property type="entry name" value="ATP-grasp"/>
</dbReference>
<gene>
    <name evidence="12" type="primary">purD</name>
    <name evidence="16" type="ORF">DFR50_107113</name>
</gene>
<keyword evidence="6 13" id="KW-0547">Nucleotide-binding</keyword>
<dbReference type="Gene3D" id="3.90.600.10">
    <property type="entry name" value="Phosphoribosylglycinamide synthetase, C-terminal domain"/>
    <property type="match status" value="1"/>
</dbReference>
<evidence type="ECO:0000256" key="11">
    <source>
        <dbReference type="ARBA" id="ARBA00042864"/>
    </source>
</evidence>
<evidence type="ECO:0000256" key="4">
    <source>
        <dbReference type="ARBA" id="ARBA00013255"/>
    </source>
</evidence>
<dbReference type="SUPFAM" id="SSF52440">
    <property type="entry name" value="PreATP-grasp domain"/>
    <property type="match status" value="1"/>
</dbReference>
<keyword evidence="17" id="KW-1185">Reference proteome</keyword>
<reference evidence="16 17" key="1">
    <citation type="submission" date="2018-06" db="EMBL/GenBank/DDBJ databases">
        <title>Genomic Encyclopedia of Type Strains, Phase IV (KMG-IV): sequencing the most valuable type-strain genomes for metagenomic binning, comparative biology and taxonomic classification.</title>
        <authorList>
            <person name="Goeker M."/>
        </authorList>
    </citation>
    <scope>NUCLEOTIDE SEQUENCE [LARGE SCALE GENOMIC DNA]</scope>
    <source>
        <strain evidence="16 17">DSM 24875</strain>
    </source>
</reference>
<dbReference type="PROSITE" id="PS50975">
    <property type="entry name" value="ATP_GRASP"/>
    <property type="match status" value="1"/>
</dbReference>
<protein>
    <recommendedName>
        <fullName evidence="4 12">Phosphoribosylamine--glycine ligase</fullName>
        <ecNumber evidence="4 12">6.3.4.13</ecNumber>
    </recommendedName>
    <alternativeName>
        <fullName evidence="12">GARS</fullName>
    </alternativeName>
    <alternativeName>
        <fullName evidence="10 12">Glycinamide ribonucleotide synthetase</fullName>
    </alternativeName>
    <alternativeName>
        <fullName evidence="11 12">Phosphoribosylglycinamide synthetase</fullName>
    </alternativeName>
</protein>
<evidence type="ECO:0000256" key="14">
    <source>
        <dbReference type="SAM" id="MobiDB-lite"/>
    </source>
</evidence>
<evidence type="ECO:0000256" key="6">
    <source>
        <dbReference type="ARBA" id="ARBA00022741"/>
    </source>
</evidence>
<name>A0A366FMB4_9HYPH</name>
<dbReference type="FunFam" id="3.90.600.10:FF:000001">
    <property type="entry name" value="Trifunctional purine biosynthetic protein adenosine-3"/>
    <property type="match status" value="1"/>
</dbReference>
<dbReference type="HAMAP" id="MF_00138">
    <property type="entry name" value="GARS"/>
    <property type="match status" value="1"/>
</dbReference>
<dbReference type="GO" id="GO:0004637">
    <property type="term" value="F:phosphoribosylamine-glycine ligase activity"/>
    <property type="evidence" value="ECO:0007669"/>
    <property type="project" value="UniProtKB-UniRule"/>
</dbReference>
<evidence type="ECO:0000256" key="8">
    <source>
        <dbReference type="ARBA" id="ARBA00022840"/>
    </source>
</evidence>
<keyword evidence="7 12" id="KW-0658">Purine biosynthesis</keyword>
<dbReference type="SMART" id="SM01209">
    <property type="entry name" value="GARS_A"/>
    <property type="match status" value="1"/>
</dbReference>
<dbReference type="InterPro" id="IPR011054">
    <property type="entry name" value="Rudment_hybrid_motif"/>
</dbReference>
<dbReference type="GO" id="GO:0005524">
    <property type="term" value="F:ATP binding"/>
    <property type="evidence" value="ECO:0007669"/>
    <property type="project" value="UniProtKB-UniRule"/>
</dbReference>
<dbReference type="EMBL" id="QNRK01000007">
    <property type="protein sequence ID" value="RBP15843.1"/>
    <property type="molecule type" value="Genomic_DNA"/>
</dbReference>
<feature type="region of interest" description="Disordered" evidence="14">
    <location>
        <begin position="228"/>
        <end position="248"/>
    </location>
</feature>
<dbReference type="InterPro" id="IPR020561">
    <property type="entry name" value="PRibGlycinamid_synth_ATP-grasp"/>
</dbReference>
<sequence length="444" mass="46357">MGATAVSAHAANQWKARMNVLILGSGGREHALARACARSPAIGKLMVAPGNPGCAQVAETHPVDLGDHGQILALCRRHAIDLVVVGPEAPLVAGLADDLARQGVACFGPSAAAARLEGSKGFAKDFCREFGVPTADYRRFRSGVEAKAYLRERGAPIVVKADGLAAGKGVVVAETVEEAEKAVDALLPAGSTPGAEVVIEEVLEGEEVSFFALCDGSVAAPFASAQDHKRVGEGDTGPNTGGMGAYSPASIMTPEMTERVMREIVTPTVEGMARRGTPFRGVLFVGLMIGRDGPKVIEFNVRFGDPETEAILERLSDDLPPWLAACAAGTLPQGSPAFRPEAALTVVMAARGYPGEPMKGSRILGLDEAGRVPGVVVLHAGTRQAGEAIVADGGRVLAVTAIGRTVGEAQERAYRAIQRIEWPEGFCRKDIGWRAVARETELGS</sequence>
<dbReference type="InterPro" id="IPR016185">
    <property type="entry name" value="PreATP-grasp_dom_sf"/>
</dbReference>
<dbReference type="InterPro" id="IPR000115">
    <property type="entry name" value="PRibGlycinamide_synth"/>
</dbReference>
<dbReference type="EC" id="6.3.4.13" evidence="4 12"/>
<evidence type="ECO:0000256" key="3">
    <source>
        <dbReference type="ARBA" id="ARBA00005174"/>
    </source>
</evidence>
<dbReference type="Proteomes" id="UP000253529">
    <property type="component" value="Unassembled WGS sequence"/>
</dbReference>
<dbReference type="Gene3D" id="3.30.470.20">
    <property type="entry name" value="ATP-grasp fold, B domain"/>
    <property type="match status" value="1"/>
</dbReference>
<evidence type="ECO:0000256" key="7">
    <source>
        <dbReference type="ARBA" id="ARBA00022755"/>
    </source>
</evidence>
<dbReference type="Gene3D" id="3.30.1490.20">
    <property type="entry name" value="ATP-grasp fold, A domain"/>
    <property type="match status" value="1"/>
</dbReference>
<dbReference type="GO" id="GO:0009113">
    <property type="term" value="P:purine nucleobase biosynthetic process"/>
    <property type="evidence" value="ECO:0007669"/>
    <property type="project" value="InterPro"/>
</dbReference>
<comment type="cofactor">
    <cofactor evidence="2">
        <name>Mg(2+)</name>
        <dbReference type="ChEBI" id="CHEBI:18420"/>
    </cofactor>
</comment>
<accession>A0A366FMB4</accession>
<dbReference type="InterPro" id="IPR013815">
    <property type="entry name" value="ATP_grasp_subdomain_1"/>
</dbReference>
<evidence type="ECO:0000256" key="9">
    <source>
        <dbReference type="ARBA" id="ARBA00038345"/>
    </source>
</evidence>
<evidence type="ECO:0000256" key="13">
    <source>
        <dbReference type="PROSITE-ProRule" id="PRU00409"/>
    </source>
</evidence>
<keyword evidence="5 12" id="KW-0436">Ligase</keyword>
<comment type="pathway">
    <text evidence="3 12">Purine metabolism; IMP biosynthesis via de novo pathway; N(1)-(5-phospho-D-ribosyl)glycinamide from 5-phospho-alpha-D-ribose 1-diphosphate: step 2/2.</text>
</comment>
<dbReference type="UniPathway" id="UPA00074">
    <property type="reaction ID" value="UER00125"/>
</dbReference>
<keyword evidence="8 13" id="KW-0067">ATP-binding</keyword>
<evidence type="ECO:0000256" key="12">
    <source>
        <dbReference type="HAMAP-Rule" id="MF_00138"/>
    </source>
</evidence>
<evidence type="ECO:0000256" key="1">
    <source>
        <dbReference type="ARBA" id="ARBA00001936"/>
    </source>
</evidence>
<dbReference type="SMART" id="SM01210">
    <property type="entry name" value="GARS_C"/>
    <property type="match status" value="1"/>
</dbReference>
<comment type="caution">
    <text evidence="16">The sequence shown here is derived from an EMBL/GenBank/DDBJ whole genome shotgun (WGS) entry which is preliminary data.</text>
</comment>
<proteinExistence type="inferred from homology"/>
<dbReference type="InterPro" id="IPR020560">
    <property type="entry name" value="PRibGlycinamide_synth_C-dom"/>
</dbReference>
<organism evidence="16 17">
    <name type="scientific">Roseiarcus fermentans</name>
    <dbReference type="NCBI Taxonomy" id="1473586"/>
    <lineage>
        <taxon>Bacteria</taxon>
        <taxon>Pseudomonadati</taxon>
        <taxon>Pseudomonadota</taxon>
        <taxon>Alphaproteobacteria</taxon>
        <taxon>Hyphomicrobiales</taxon>
        <taxon>Roseiarcaceae</taxon>
        <taxon>Roseiarcus</taxon>
    </lineage>
</organism>
<comment type="catalytic activity">
    <reaction evidence="12">
        <text>5-phospho-beta-D-ribosylamine + glycine + ATP = N(1)-(5-phospho-beta-D-ribosyl)glycinamide + ADP + phosphate + H(+)</text>
        <dbReference type="Rhea" id="RHEA:17453"/>
        <dbReference type="ChEBI" id="CHEBI:15378"/>
        <dbReference type="ChEBI" id="CHEBI:30616"/>
        <dbReference type="ChEBI" id="CHEBI:43474"/>
        <dbReference type="ChEBI" id="CHEBI:57305"/>
        <dbReference type="ChEBI" id="CHEBI:58681"/>
        <dbReference type="ChEBI" id="CHEBI:143788"/>
        <dbReference type="ChEBI" id="CHEBI:456216"/>
        <dbReference type="EC" id="6.3.4.13"/>
    </reaction>
</comment>
<dbReference type="GO" id="GO:0006189">
    <property type="term" value="P:'de novo' IMP biosynthetic process"/>
    <property type="evidence" value="ECO:0007669"/>
    <property type="project" value="UniProtKB-UniRule"/>
</dbReference>
<dbReference type="PROSITE" id="PS00184">
    <property type="entry name" value="GARS"/>
    <property type="match status" value="1"/>
</dbReference>
<dbReference type="SUPFAM" id="SSF51246">
    <property type="entry name" value="Rudiment single hybrid motif"/>
    <property type="match status" value="1"/>
</dbReference>
<evidence type="ECO:0000256" key="5">
    <source>
        <dbReference type="ARBA" id="ARBA00022598"/>
    </source>
</evidence>
<evidence type="ECO:0000256" key="10">
    <source>
        <dbReference type="ARBA" id="ARBA00042242"/>
    </source>
</evidence>
<dbReference type="InterPro" id="IPR020559">
    <property type="entry name" value="PRibGlycinamide_synth_CS"/>
</dbReference>
<dbReference type="InterPro" id="IPR037123">
    <property type="entry name" value="PRibGlycinamide_synth_C_sf"/>
</dbReference>
<comment type="similarity">
    <text evidence="9 12">Belongs to the GARS family.</text>
</comment>
<feature type="domain" description="ATP-grasp" evidence="15">
    <location>
        <begin position="124"/>
        <end position="328"/>
    </location>
</feature>
<dbReference type="GO" id="GO:0046872">
    <property type="term" value="F:metal ion binding"/>
    <property type="evidence" value="ECO:0007669"/>
    <property type="project" value="InterPro"/>
</dbReference>
<dbReference type="PANTHER" id="PTHR43472">
    <property type="entry name" value="PHOSPHORIBOSYLAMINE--GLYCINE LIGASE"/>
    <property type="match status" value="1"/>
</dbReference>
<dbReference type="Pfam" id="PF02843">
    <property type="entry name" value="GARS_C"/>
    <property type="match status" value="1"/>
</dbReference>